<comment type="function">
    <text evidence="2">Low-potential electron donor to a number of redox enzymes.</text>
</comment>
<evidence type="ECO:0000313" key="9">
    <source>
        <dbReference type="EMBL" id="AKP66233.1"/>
    </source>
</evidence>
<evidence type="ECO:0000256" key="3">
    <source>
        <dbReference type="ARBA" id="ARBA00005267"/>
    </source>
</evidence>
<dbReference type="InterPro" id="IPR029039">
    <property type="entry name" value="Flavoprotein-like_sf"/>
</dbReference>
<evidence type="ECO:0000259" key="8">
    <source>
        <dbReference type="PROSITE" id="PS50902"/>
    </source>
</evidence>
<dbReference type="InterPro" id="IPR050619">
    <property type="entry name" value="Flavodoxin"/>
</dbReference>
<keyword evidence="10" id="KW-1185">Reference proteome</keyword>
<keyword evidence="5" id="KW-0285">Flavoprotein</keyword>
<dbReference type="PROSITE" id="PS50902">
    <property type="entry name" value="FLAVODOXIN_LIKE"/>
    <property type="match status" value="1"/>
</dbReference>
<dbReference type="NCBIfam" id="NF005587">
    <property type="entry name" value="PRK07308.1"/>
    <property type="match status" value="1"/>
</dbReference>
<keyword evidence="6" id="KW-0288">FMN</keyword>
<dbReference type="PATRIC" id="fig|1007676.4.peg.170"/>
<dbReference type="KEGG" id="lgn:ABM34_00815"/>
<evidence type="ECO:0000256" key="1">
    <source>
        <dbReference type="ARBA" id="ARBA00001917"/>
    </source>
</evidence>
<evidence type="ECO:0000256" key="5">
    <source>
        <dbReference type="ARBA" id="ARBA00022630"/>
    </source>
</evidence>
<dbReference type="Proteomes" id="UP000036106">
    <property type="component" value="Chromosome"/>
</dbReference>
<evidence type="ECO:0000256" key="4">
    <source>
        <dbReference type="ARBA" id="ARBA00022448"/>
    </source>
</evidence>
<comment type="similarity">
    <text evidence="3">Belongs to the flavodoxin family.</text>
</comment>
<evidence type="ECO:0000256" key="7">
    <source>
        <dbReference type="ARBA" id="ARBA00022982"/>
    </source>
</evidence>
<dbReference type="Gene3D" id="3.40.50.360">
    <property type="match status" value="1"/>
</dbReference>
<evidence type="ECO:0000256" key="2">
    <source>
        <dbReference type="ARBA" id="ARBA00003297"/>
    </source>
</evidence>
<dbReference type="GO" id="GO:0016651">
    <property type="term" value="F:oxidoreductase activity, acting on NAD(P)H"/>
    <property type="evidence" value="ECO:0007669"/>
    <property type="project" value="UniProtKB-ARBA"/>
</dbReference>
<sequence>MAKALIVYATITGNNQMVADILADQLDELGVDAVETEMSQTDPSDFQDYDICIVCVYTYDEGALPEEGMDFFEDLADTDLTGKYYTVLGSGDTYYGKFYNVAVDKFDKQFASTGAKLATDCLKIELEPDEYDIMNIAKVAKEISTKL</sequence>
<dbReference type="PANTHER" id="PTHR42809">
    <property type="entry name" value="FLAVODOXIN 2"/>
    <property type="match status" value="1"/>
</dbReference>
<accession>A0A0H4QHV1</accession>
<reference evidence="10" key="1">
    <citation type="submission" date="2015-07" db="EMBL/GenBank/DDBJ databases">
        <title>Lactobacillus ginsenosidimutans/EMML 3141/ whole genome sequencing.</title>
        <authorList>
            <person name="Kim M.K."/>
            <person name="Im W.-T."/>
            <person name="Srinivasan S."/>
            <person name="Lee J.-J."/>
        </authorList>
    </citation>
    <scope>NUCLEOTIDE SEQUENCE [LARGE SCALE GENOMIC DNA]</scope>
    <source>
        <strain evidence="10">EMML 3041</strain>
    </source>
</reference>
<dbReference type="PANTHER" id="PTHR42809:SF1">
    <property type="entry name" value="FLAVODOXIN 1"/>
    <property type="match status" value="1"/>
</dbReference>
<dbReference type="AlphaFoldDB" id="A0A0H4QHV1"/>
<dbReference type="OrthoDB" id="9790745at2"/>
<dbReference type="Pfam" id="PF00258">
    <property type="entry name" value="Flavodoxin_1"/>
    <property type="match status" value="1"/>
</dbReference>
<evidence type="ECO:0000256" key="6">
    <source>
        <dbReference type="ARBA" id="ARBA00022643"/>
    </source>
</evidence>
<dbReference type="GO" id="GO:0010181">
    <property type="term" value="F:FMN binding"/>
    <property type="evidence" value="ECO:0007669"/>
    <property type="project" value="InterPro"/>
</dbReference>
<protein>
    <submittedName>
        <fullName evidence="9">Flavodoxin</fullName>
    </submittedName>
</protein>
<dbReference type="STRING" id="1007676.ABM34_00815"/>
<keyword evidence="7" id="KW-0249">Electron transport</keyword>
<feature type="domain" description="Flavodoxin-like" evidence="8">
    <location>
        <begin position="4"/>
        <end position="144"/>
    </location>
</feature>
<evidence type="ECO:0000313" key="10">
    <source>
        <dbReference type="Proteomes" id="UP000036106"/>
    </source>
</evidence>
<proteinExistence type="inferred from homology"/>
<dbReference type="EMBL" id="CP012034">
    <property type="protein sequence ID" value="AKP66233.1"/>
    <property type="molecule type" value="Genomic_DNA"/>
</dbReference>
<name>A0A0H4QHV1_9LACO</name>
<dbReference type="RefSeq" id="WP_048702500.1">
    <property type="nucleotide sequence ID" value="NZ_CP012034.1"/>
</dbReference>
<organism evidence="9 10">
    <name type="scientific">Companilactobacillus ginsenosidimutans</name>
    <dbReference type="NCBI Taxonomy" id="1007676"/>
    <lineage>
        <taxon>Bacteria</taxon>
        <taxon>Bacillati</taxon>
        <taxon>Bacillota</taxon>
        <taxon>Bacilli</taxon>
        <taxon>Lactobacillales</taxon>
        <taxon>Lactobacillaceae</taxon>
        <taxon>Companilactobacillus</taxon>
    </lineage>
</organism>
<dbReference type="InterPro" id="IPR008254">
    <property type="entry name" value="Flavodoxin/NO_synth"/>
</dbReference>
<gene>
    <name evidence="9" type="ORF">ABM34_00815</name>
</gene>
<keyword evidence="4" id="KW-0813">Transport</keyword>
<comment type="cofactor">
    <cofactor evidence="1">
        <name>FMN</name>
        <dbReference type="ChEBI" id="CHEBI:58210"/>
    </cofactor>
</comment>
<dbReference type="SUPFAM" id="SSF52218">
    <property type="entry name" value="Flavoproteins"/>
    <property type="match status" value="1"/>
</dbReference>